<name>A0ABY2SMC4_9HYPH</name>
<sequence length="271" mass="31930">MTLTLPRDTHFHHPLEKVVFHFWQPEKSISQEHTHEYCELFLVESGSGVHVINEKPCLLTAGTLCYLNRQDYHLFEEMKDLNQVNLLYLGRDQFNVIKGIDHLLPGPEETNVWQIDTRIIRKVIDKLSTHHEGEFTNKYLAESHKEMMFLEALHTLSEWRYKTHDFHSCDDRISQIIIWMKSHLDQPLDIDGLCRMFAISRRSLQRGFTDYAGVSPQQYLSTTKLLQARYYLQFCQMNVSQVAQRCGFSDISYFSRLFRKHFGISPNQCQG</sequence>
<dbReference type="InterPro" id="IPR011051">
    <property type="entry name" value="RmlC_Cupin_sf"/>
</dbReference>
<dbReference type="Gene3D" id="1.10.10.60">
    <property type="entry name" value="Homeodomain-like"/>
    <property type="match status" value="2"/>
</dbReference>
<keyword evidence="2" id="KW-0238">DNA-binding</keyword>
<dbReference type="InterPro" id="IPR009057">
    <property type="entry name" value="Homeodomain-like_sf"/>
</dbReference>
<keyword evidence="4" id="KW-0804">Transcription</keyword>
<dbReference type="PANTHER" id="PTHR43280">
    <property type="entry name" value="ARAC-FAMILY TRANSCRIPTIONAL REGULATOR"/>
    <property type="match status" value="1"/>
</dbReference>
<dbReference type="PRINTS" id="PR00032">
    <property type="entry name" value="HTHARAC"/>
</dbReference>
<evidence type="ECO:0000313" key="6">
    <source>
        <dbReference type="EMBL" id="TKI06062.1"/>
    </source>
</evidence>
<dbReference type="SUPFAM" id="SSF51182">
    <property type="entry name" value="RmlC-like cupins"/>
    <property type="match status" value="1"/>
</dbReference>
<dbReference type="InterPro" id="IPR014710">
    <property type="entry name" value="RmlC-like_jellyroll"/>
</dbReference>
<comment type="caution">
    <text evidence="6">The sequence shown here is derived from an EMBL/GenBank/DDBJ whole genome shotgun (WGS) entry which is preliminary data.</text>
</comment>
<keyword evidence="1" id="KW-0805">Transcription regulation</keyword>
<dbReference type="Gene3D" id="2.60.120.10">
    <property type="entry name" value="Jelly Rolls"/>
    <property type="match status" value="1"/>
</dbReference>
<evidence type="ECO:0000256" key="4">
    <source>
        <dbReference type="ARBA" id="ARBA00023163"/>
    </source>
</evidence>
<keyword evidence="3" id="KW-0010">Activator</keyword>
<dbReference type="PANTHER" id="PTHR43280:SF28">
    <property type="entry name" value="HTH-TYPE TRANSCRIPTIONAL ACTIVATOR RHAS"/>
    <property type="match status" value="1"/>
</dbReference>
<evidence type="ECO:0000256" key="1">
    <source>
        <dbReference type="ARBA" id="ARBA00023015"/>
    </source>
</evidence>
<dbReference type="Pfam" id="PF12833">
    <property type="entry name" value="HTH_18"/>
    <property type="match status" value="1"/>
</dbReference>
<organism evidence="6 7">
    <name type="scientific">Martelella alba</name>
    <dbReference type="NCBI Taxonomy" id="2590451"/>
    <lineage>
        <taxon>Bacteria</taxon>
        <taxon>Pseudomonadati</taxon>
        <taxon>Pseudomonadota</taxon>
        <taxon>Alphaproteobacteria</taxon>
        <taxon>Hyphomicrobiales</taxon>
        <taxon>Aurantimonadaceae</taxon>
        <taxon>Martelella</taxon>
    </lineage>
</organism>
<dbReference type="PROSITE" id="PS00041">
    <property type="entry name" value="HTH_ARAC_FAMILY_1"/>
    <property type="match status" value="1"/>
</dbReference>
<keyword evidence="7" id="KW-1185">Reference proteome</keyword>
<dbReference type="InterPro" id="IPR003313">
    <property type="entry name" value="AraC-bd"/>
</dbReference>
<proteinExistence type="predicted"/>
<dbReference type="Proteomes" id="UP000305202">
    <property type="component" value="Unassembled WGS sequence"/>
</dbReference>
<feature type="domain" description="HTH araC/xylS-type" evidence="5">
    <location>
        <begin position="174"/>
        <end position="271"/>
    </location>
</feature>
<gene>
    <name evidence="6" type="ORF">FCN80_11090</name>
</gene>
<dbReference type="RefSeq" id="WP_136990229.1">
    <property type="nucleotide sequence ID" value="NZ_SZPQ01000015.1"/>
</dbReference>
<dbReference type="SMART" id="SM00342">
    <property type="entry name" value="HTH_ARAC"/>
    <property type="match status" value="1"/>
</dbReference>
<evidence type="ECO:0000313" key="7">
    <source>
        <dbReference type="Proteomes" id="UP000305202"/>
    </source>
</evidence>
<dbReference type="InterPro" id="IPR020449">
    <property type="entry name" value="Tscrpt_reg_AraC-type_HTH"/>
</dbReference>
<evidence type="ECO:0000256" key="3">
    <source>
        <dbReference type="ARBA" id="ARBA00023159"/>
    </source>
</evidence>
<reference evidence="6 7" key="1">
    <citation type="submission" date="2019-04" db="EMBL/GenBank/DDBJ databases">
        <authorList>
            <person name="Li M."/>
            <person name="Gao C."/>
        </authorList>
    </citation>
    <scope>NUCLEOTIDE SEQUENCE [LARGE SCALE GENOMIC DNA]</scope>
    <source>
        <strain evidence="6 7">BGMRC 2031</strain>
    </source>
</reference>
<dbReference type="Pfam" id="PF02311">
    <property type="entry name" value="AraC_binding"/>
    <property type="match status" value="1"/>
</dbReference>
<dbReference type="InterPro" id="IPR018062">
    <property type="entry name" value="HTH_AraC-typ_CS"/>
</dbReference>
<protein>
    <submittedName>
        <fullName evidence="6">Helix-turn-helix domain-containing protein</fullName>
    </submittedName>
</protein>
<accession>A0ABY2SMC4</accession>
<evidence type="ECO:0000256" key="2">
    <source>
        <dbReference type="ARBA" id="ARBA00023125"/>
    </source>
</evidence>
<dbReference type="EMBL" id="SZPQ01000015">
    <property type="protein sequence ID" value="TKI06062.1"/>
    <property type="molecule type" value="Genomic_DNA"/>
</dbReference>
<dbReference type="InterPro" id="IPR018060">
    <property type="entry name" value="HTH_AraC"/>
</dbReference>
<dbReference type="SUPFAM" id="SSF46689">
    <property type="entry name" value="Homeodomain-like"/>
    <property type="match status" value="2"/>
</dbReference>
<dbReference type="PROSITE" id="PS01124">
    <property type="entry name" value="HTH_ARAC_FAMILY_2"/>
    <property type="match status" value="1"/>
</dbReference>
<evidence type="ECO:0000259" key="5">
    <source>
        <dbReference type="PROSITE" id="PS01124"/>
    </source>
</evidence>